<dbReference type="EMBL" id="JARXHW010000030">
    <property type="protein sequence ID" value="MDQ8208393.1"/>
    <property type="molecule type" value="Genomic_DNA"/>
</dbReference>
<evidence type="ECO:0000256" key="1">
    <source>
        <dbReference type="SAM" id="Phobius"/>
    </source>
</evidence>
<gene>
    <name evidence="2" type="ORF">QEH52_12795</name>
</gene>
<reference evidence="2 3" key="1">
    <citation type="submission" date="2023-04" db="EMBL/GenBank/DDBJ databases">
        <title>A novel bacteria isolated from coastal sediment.</title>
        <authorList>
            <person name="Liu X.-J."/>
            <person name="Du Z.-J."/>
        </authorList>
    </citation>
    <scope>NUCLEOTIDE SEQUENCE [LARGE SCALE GENOMIC DNA]</scope>
    <source>
        <strain evidence="2 3">SDUM461003</strain>
    </source>
</reference>
<protein>
    <submittedName>
        <fullName evidence="2">Uncharacterized protein</fullName>
    </submittedName>
</protein>
<proteinExistence type="predicted"/>
<dbReference type="RefSeq" id="WP_308950957.1">
    <property type="nucleotide sequence ID" value="NZ_JARXHW010000030.1"/>
</dbReference>
<sequence length="103" mass="10642">MSATQVSKSNSLLSFLGGLGAILIFALILFVAYLPNRADPVNAQAGIDRQAKADEARAAGLEKLSSYKVINAEAGTVAIPIADAMELTVAAYTESAQEADAAE</sequence>
<keyword evidence="1" id="KW-0472">Membrane</keyword>
<accession>A0ABU1AW68</accession>
<feature type="transmembrane region" description="Helical" evidence="1">
    <location>
        <begin position="12"/>
        <end position="34"/>
    </location>
</feature>
<keyword evidence="3" id="KW-1185">Reference proteome</keyword>
<evidence type="ECO:0000313" key="2">
    <source>
        <dbReference type="EMBL" id="MDQ8208393.1"/>
    </source>
</evidence>
<comment type="caution">
    <text evidence="2">The sequence shown here is derived from an EMBL/GenBank/DDBJ whole genome shotgun (WGS) entry which is preliminary data.</text>
</comment>
<organism evidence="2 3">
    <name type="scientific">Thalassobacterium maritimum</name>
    <dbReference type="NCBI Taxonomy" id="3041265"/>
    <lineage>
        <taxon>Bacteria</taxon>
        <taxon>Pseudomonadati</taxon>
        <taxon>Verrucomicrobiota</taxon>
        <taxon>Opitutia</taxon>
        <taxon>Puniceicoccales</taxon>
        <taxon>Coraliomargaritaceae</taxon>
        <taxon>Thalassobacterium</taxon>
    </lineage>
</organism>
<keyword evidence="1" id="KW-0812">Transmembrane</keyword>
<name>A0ABU1AW68_9BACT</name>
<evidence type="ECO:0000313" key="3">
    <source>
        <dbReference type="Proteomes" id="UP001225316"/>
    </source>
</evidence>
<dbReference type="Proteomes" id="UP001225316">
    <property type="component" value="Unassembled WGS sequence"/>
</dbReference>
<keyword evidence="1" id="KW-1133">Transmembrane helix</keyword>